<evidence type="ECO:0000313" key="4">
    <source>
        <dbReference type="Proteomes" id="UP000824078"/>
    </source>
</evidence>
<evidence type="ECO:0000313" key="3">
    <source>
        <dbReference type="EMBL" id="HIU23837.1"/>
    </source>
</evidence>
<keyword evidence="1" id="KW-1277">Toxin-antitoxin system</keyword>
<dbReference type="GO" id="GO:0006415">
    <property type="term" value="P:translational termination"/>
    <property type="evidence" value="ECO:0007669"/>
    <property type="project" value="TreeGrafter"/>
</dbReference>
<gene>
    <name evidence="3" type="ORF">IAD17_02815</name>
</gene>
<evidence type="ECO:0000256" key="2">
    <source>
        <dbReference type="PIRSR" id="PIRSR006156-1"/>
    </source>
</evidence>
<dbReference type="GO" id="GO:0004521">
    <property type="term" value="F:RNA endonuclease activity"/>
    <property type="evidence" value="ECO:0007669"/>
    <property type="project" value="TreeGrafter"/>
</dbReference>
<dbReference type="Gene3D" id="3.30.2310.20">
    <property type="entry name" value="RelE-like"/>
    <property type="match status" value="1"/>
</dbReference>
<organism evidence="3 4">
    <name type="scientific">Candidatus Coprovicinus avistercoris</name>
    <dbReference type="NCBI Taxonomy" id="2840754"/>
    <lineage>
        <taxon>Bacteria</taxon>
        <taxon>Bacillati</taxon>
        <taxon>Actinomycetota</taxon>
        <taxon>Coriobacteriia</taxon>
        <taxon>Coriobacteriales</taxon>
        <taxon>Coriobacteriaceae</taxon>
        <taxon>Coriobacteriaceae incertae sedis</taxon>
        <taxon>Candidatus Coprovicinus</taxon>
    </lineage>
</organism>
<dbReference type="InterPro" id="IPR004386">
    <property type="entry name" value="Toxin_YafQ-like"/>
</dbReference>
<dbReference type="Proteomes" id="UP000824078">
    <property type="component" value="Unassembled WGS sequence"/>
</dbReference>
<dbReference type="InterPro" id="IPR007712">
    <property type="entry name" value="RelE/ParE_toxin"/>
</dbReference>
<dbReference type="PIRSF" id="PIRSF006156">
    <property type="entry name" value="YafQ"/>
    <property type="match status" value="1"/>
</dbReference>
<feature type="active site" description="Proton donor" evidence="2">
    <location>
        <position position="89"/>
    </location>
</feature>
<dbReference type="AlphaFoldDB" id="A0A9D1HWY1"/>
<dbReference type="GO" id="GO:0006402">
    <property type="term" value="P:mRNA catabolic process"/>
    <property type="evidence" value="ECO:0007669"/>
    <property type="project" value="TreeGrafter"/>
</dbReference>
<proteinExistence type="predicted"/>
<dbReference type="PANTHER" id="PTHR40588:SF1">
    <property type="entry name" value="MRNA INTERFERASE TOXIN YAFQ"/>
    <property type="match status" value="1"/>
</dbReference>
<dbReference type="PANTHER" id="PTHR40588">
    <property type="entry name" value="MRNA INTERFERASE TOXIN YAFQ"/>
    <property type="match status" value="1"/>
</dbReference>
<protein>
    <submittedName>
        <fullName evidence="3">Type II toxin-antitoxin system YafQ family toxin</fullName>
    </submittedName>
</protein>
<reference evidence="3" key="2">
    <citation type="journal article" date="2021" name="PeerJ">
        <title>Extensive microbial diversity within the chicken gut microbiome revealed by metagenomics and culture.</title>
        <authorList>
            <person name="Gilroy R."/>
            <person name="Ravi A."/>
            <person name="Getino M."/>
            <person name="Pursley I."/>
            <person name="Horton D.L."/>
            <person name="Alikhan N.F."/>
            <person name="Baker D."/>
            <person name="Gharbi K."/>
            <person name="Hall N."/>
            <person name="Watson M."/>
            <person name="Adriaenssens E.M."/>
            <person name="Foster-Nyarko E."/>
            <person name="Jarju S."/>
            <person name="Secka A."/>
            <person name="Antonio M."/>
            <person name="Oren A."/>
            <person name="Chaudhuri R.R."/>
            <person name="La Ragione R."/>
            <person name="Hildebrand F."/>
            <person name="Pallen M.J."/>
        </authorList>
    </citation>
    <scope>NUCLEOTIDE SEQUENCE</scope>
    <source>
        <strain evidence="3">ChiHjej12B11-29160</strain>
    </source>
</reference>
<comment type="caution">
    <text evidence="3">The sequence shown here is derived from an EMBL/GenBank/DDBJ whole genome shotgun (WGS) entry which is preliminary data.</text>
</comment>
<reference evidence="3" key="1">
    <citation type="submission" date="2020-10" db="EMBL/GenBank/DDBJ databases">
        <authorList>
            <person name="Gilroy R."/>
        </authorList>
    </citation>
    <scope>NUCLEOTIDE SEQUENCE</scope>
    <source>
        <strain evidence="3">ChiHjej12B11-29160</strain>
    </source>
</reference>
<dbReference type="Pfam" id="PF15738">
    <property type="entry name" value="YafQ_toxin"/>
    <property type="match status" value="1"/>
</dbReference>
<dbReference type="SUPFAM" id="SSF143011">
    <property type="entry name" value="RelE-like"/>
    <property type="match status" value="1"/>
</dbReference>
<sequence length="93" mass="11112">MIRSILRTPRFKRDFKVLVKKHYDISLFEEAVRTLVAQDVNLLSTRYHDHALKGEWEGYRELHISGDWLLIYRINKDELQLVLTLTGSHDELF</sequence>
<dbReference type="NCBIfam" id="TIGR02385">
    <property type="entry name" value="RelE_StbE"/>
    <property type="match status" value="1"/>
</dbReference>
<name>A0A9D1HWY1_9ACTN</name>
<accession>A0A9D1HWY1</accession>
<evidence type="ECO:0000256" key="1">
    <source>
        <dbReference type="ARBA" id="ARBA00022649"/>
    </source>
</evidence>
<dbReference type="EMBL" id="DVMQ01000010">
    <property type="protein sequence ID" value="HIU23837.1"/>
    <property type="molecule type" value="Genomic_DNA"/>
</dbReference>
<dbReference type="InterPro" id="IPR035093">
    <property type="entry name" value="RelE/ParE_toxin_dom_sf"/>
</dbReference>